<keyword evidence="3 4" id="KW-0346">Stress response</keyword>
<dbReference type="Proteomes" id="UP000229112">
    <property type="component" value="Unassembled WGS sequence"/>
</dbReference>
<dbReference type="HAMAP" id="MF_01151">
    <property type="entry name" value="GrpE"/>
    <property type="match status" value="1"/>
</dbReference>
<comment type="subcellular location">
    <subcellularLocation>
        <location evidence="3">Cytoplasm</location>
    </subcellularLocation>
</comment>
<dbReference type="Gene3D" id="2.30.22.10">
    <property type="entry name" value="Head domain of nucleotide exchange factor GrpE"/>
    <property type="match status" value="1"/>
</dbReference>
<dbReference type="GO" id="GO:0000774">
    <property type="term" value="F:adenyl-nucleotide exchange factor activity"/>
    <property type="evidence" value="ECO:0007669"/>
    <property type="project" value="InterPro"/>
</dbReference>
<dbReference type="SUPFAM" id="SSF51064">
    <property type="entry name" value="Head domain of nucleotide exchange factor GrpE"/>
    <property type="match status" value="1"/>
</dbReference>
<evidence type="ECO:0000256" key="1">
    <source>
        <dbReference type="ARBA" id="ARBA00009054"/>
    </source>
</evidence>
<dbReference type="GO" id="GO:0006457">
    <property type="term" value="P:protein folding"/>
    <property type="evidence" value="ECO:0007669"/>
    <property type="project" value="InterPro"/>
</dbReference>
<evidence type="ECO:0000313" key="7">
    <source>
        <dbReference type="Proteomes" id="UP000229112"/>
    </source>
</evidence>
<organism evidence="6 7">
    <name type="scientific">Candidatus Harrisonbacteria bacterium CG10_big_fil_rev_8_21_14_0_10_38_8</name>
    <dbReference type="NCBI Taxonomy" id="1974582"/>
    <lineage>
        <taxon>Bacteria</taxon>
        <taxon>Candidatus Harrisoniibacteriota</taxon>
    </lineage>
</organism>
<dbReference type="InterPro" id="IPR013805">
    <property type="entry name" value="GrpE_CC"/>
</dbReference>
<sequence length="151" mass="17337">MDDIQEEKEIDETQEYLDGWKRAKAELINYKKDEDKRVQHLVIYTATQVIKEFLPVLDSFDFALNSSKDEEEKKGMILIKGQLEEVFKKQGVERIKVSVGDEFDSNIHEAMNQVDIDDKKMEGKIVGELIAGYVMNGQTIRPAKVTIGKIN</sequence>
<proteinExistence type="inferred from homology"/>
<evidence type="ECO:0000256" key="2">
    <source>
        <dbReference type="ARBA" id="ARBA00023186"/>
    </source>
</evidence>
<evidence type="ECO:0000256" key="3">
    <source>
        <dbReference type="HAMAP-Rule" id="MF_01151"/>
    </source>
</evidence>
<gene>
    <name evidence="3 6" type="primary">grpE</name>
    <name evidence="6" type="ORF">COU06_00815</name>
</gene>
<dbReference type="EMBL" id="PFAY01000006">
    <property type="protein sequence ID" value="PIT93284.1"/>
    <property type="molecule type" value="Genomic_DNA"/>
</dbReference>
<dbReference type="InterPro" id="IPR000740">
    <property type="entry name" value="GrpE"/>
</dbReference>
<dbReference type="Pfam" id="PF01025">
    <property type="entry name" value="GrpE"/>
    <property type="match status" value="1"/>
</dbReference>
<dbReference type="PROSITE" id="PS01071">
    <property type="entry name" value="GRPE"/>
    <property type="match status" value="1"/>
</dbReference>
<dbReference type="SUPFAM" id="SSF58014">
    <property type="entry name" value="Coiled-coil domain of nucleotide exchange factor GrpE"/>
    <property type="match status" value="1"/>
</dbReference>
<dbReference type="InterPro" id="IPR009012">
    <property type="entry name" value="GrpE_head"/>
</dbReference>
<dbReference type="CDD" id="cd00446">
    <property type="entry name" value="GrpE"/>
    <property type="match status" value="1"/>
</dbReference>
<dbReference type="GO" id="GO:0051082">
    <property type="term" value="F:unfolded protein binding"/>
    <property type="evidence" value="ECO:0007669"/>
    <property type="project" value="TreeGrafter"/>
</dbReference>
<comment type="subunit">
    <text evidence="3">Homodimer.</text>
</comment>
<evidence type="ECO:0000256" key="4">
    <source>
        <dbReference type="RuleBase" id="RU000639"/>
    </source>
</evidence>
<comment type="caution">
    <text evidence="6">The sequence shown here is derived from an EMBL/GenBank/DDBJ whole genome shotgun (WGS) entry which is preliminary data.</text>
</comment>
<protein>
    <recommendedName>
        <fullName evidence="3 4">Protein GrpE</fullName>
    </recommendedName>
    <alternativeName>
        <fullName evidence="3">HSP-70 cofactor</fullName>
    </alternativeName>
</protein>
<comment type="function">
    <text evidence="3 4">Participates actively in the response to hyperosmotic and heat shock by preventing the aggregation of stress-denatured proteins, in association with DnaK and GrpE. It is the nucleotide exchange factor for DnaK and may function as a thermosensor. Unfolded proteins bind initially to DnaJ; upon interaction with the DnaJ-bound protein, DnaK hydrolyzes its bound ATP, resulting in the formation of a stable complex. GrpE releases ADP from DnaK; ATP binding to DnaK triggers the release of the substrate protein, thus completing the reaction cycle. Several rounds of ATP-dependent interactions between DnaJ, DnaK and GrpE are required for fully efficient folding.</text>
</comment>
<dbReference type="PANTHER" id="PTHR21237:SF23">
    <property type="entry name" value="GRPE PROTEIN HOMOLOG, MITOCHONDRIAL"/>
    <property type="match status" value="1"/>
</dbReference>
<dbReference type="AlphaFoldDB" id="A0A2M6WKL4"/>
<reference evidence="7" key="1">
    <citation type="submission" date="2017-09" db="EMBL/GenBank/DDBJ databases">
        <title>Depth-based differentiation of microbial function through sediment-hosted aquifers and enrichment of novel symbionts in the deep terrestrial subsurface.</title>
        <authorList>
            <person name="Probst A.J."/>
            <person name="Ladd B."/>
            <person name="Jarett J.K."/>
            <person name="Geller-Mcgrath D.E."/>
            <person name="Sieber C.M.K."/>
            <person name="Emerson J.B."/>
            <person name="Anantharaman K."/>
            <person name="Thomas B.C."/>
            <person name="Malmstrom R."/>
            <person name="Stieglmeier M."/>
            <person name="Klingl A."/>
            <person name="Woyke T."/>
            <person name="Ryan C.M."/>
            <person name="Banfield J.F."/>
        </authorList>
    </citation>
    <scope>NUCLEOTIDE SEQUENCE [LARGE SCALE GENOMIC DNA]</scope>
</reference>
<dbReference type="GO" id="GO:0051087">
    <property type="term" value="F:protein-folding chaperone binding"/>
    <property type="evidence" value="ECO:0007669"/>
    <property type="project" value="InterPro"/>
</dbReference>
<keyword evidence="2 3" id="KW-0143">Chaperone</keyword>
<evidence type="ECO:0000313" key="6">
    <source>
        <dbReference type="EMBL" id="PIT93284.1"/>
    </source>
</evidence>
<dbReference type="GO" id="GO:0042803">
    <property type="term" value="F:protein homodimerization activity"/>
    <property type="evidence" value="ECO:0007669"/>
    <property type="project" value="InterPro"/>
</dbReference>
<keyword evidence="3" id="KW-0963">Cytoplasm</keyword>
<dbReference type="Gene3D" id="3.90.20.20">
    <property type="match status" value="1"/>
</dbReference>
<comment type="similarity">
    <text evidence="1 3 5">Belongs to the GrpE family.</text>
</comment>
<name>A0A2M6WKL4_9BACT</name>
<dbReference type="PANTHER" id="PTHR21237">
    <property type="entry name" value="GRPE PROTEIN"/>
    <property type="match status" value="1"/>
</dbReference>
<accession>A0A2M6WKL4</accession>
<dbReference type="PRINTS" id="PR00773">
    <property type="entry name" value="GRPEPROTEIN"/>
</dbReference>
<evidence type="ECO:0000256" key="5">
    <source>
        <dbReference type="RuleBase" id="RU004478"/>
    </source>
</evidence>
<dbReference type="GO" id="GO:0005737">
    <property type="term" value="C:cytoplasm"/>
    <property type="evidence" value="ECO:0007669"/>
    <property type="project" value="UniProtKB-SubCell"/>
</dbReference>